<organism evidence="2 3">
    <name type="scientific">Streptomyces ambofaciens (strain ATCC 23877 / 3486 / DSM 40053 / JCM 4204 / NBRC 12836 / NRRL B-2516)</name>
    <dbReference type="NCBI Taxonomy" id="278992"/>
    <lineage>
        <taxon>Bacteria</taxon>
        <taxon>Bacillati</taxon>
        <taxon>Actinomycetota</taxon>
        <taxon>Actinomycetes</taxon>
        <taxon>Kitasatosporales</taxon>
        <taxon>Streptomycetaceae</taxon>
        <taxon>Streptomyces</taxon>
    </lineage>
</organism>
<name>A0A0K2ARI2_STRA7</name>
<accession>A0A0K2ARI2</accession>
<evidence type="ECO:0000313" key="3">
    <source>
        <dbReference type="Proteomes" id="UP000061018"/>
    </source>
</evidence>
<gene>
    <name evidence="2" type="ORF">SAM23877_2554</name>
</gene>
<evidence type="ECO:0000256" key="1">
    <source>
        <dbReference type="SAM" id="MobiDB-lite"/>
    </source>
</evidence>
<dbReference type="KEGG" id="samb:SAM23877_2554"/>
<sequence>METVVNKASEGPRFGRGAARAGNLNHSLEAPRFARPSPDHHPPSRRFAPHQSVTVVVMKRAPWPPTRSTPSSA</sequence>
<protein>
    <submittedName>
        <fullName evidence="2">Uncharacterized protein</fullName>
    </submittedName>
</protein>
<evidence type="ECO:0000313" key="2">
    <source>
        <dbReference type="EMBL" id="AKZ55603.1"/>
    </source>
</evidence>
<feature type="region of interest" description="Disordered" evidence="1">
    <location>
        <begin position="1"/>
        <end position="52"/>
    </location>
</feature>
<dbReference type="Proteomes" id="UP000061018">
    <property type="component" value="Chromosome"/>
</dbReference>
<reference evidence="3" key="1">
    <citation type="journal article" date="2015" name="J. Biotechnol.">
        <title>Complete genome sequence of Streptomyces ambofaciens ATCC 23877, the spiramycin producer.</title>
        <authorList>
            <person name="Thibessard A."/>
            <person name="Haas D."/>
            <person name="Gerbaud C."/>
            <person name="Aigle B."/>
            <person name="Lautru S."/>
            <person name="Pernodet J.L."/>
            <person name="Leblond P."/>
        </authorList>
    </citation>
    <scope>NUCLEOTIDE SEQUENCE [LARGE SCALE GENOMIC DNA]</scope>
    <source>
        <strain evidence="3">ATCC 23877 / 3486 / DSM 40053 / JCM 4204 / NBRC 12836 / NRRL B-2516</strain>
    </source>
</reference>
<proteinExistence type="predicted"/>
<dbReference type="AlphaFoldDB" id="A0A0K2ARI2"/>
<dbReference type="EMBL" id="CP012382">
    <property type="protein sequence ID" value="AKZ55603.1"/>
    <property type="molecule type" value="Genomic_DNA"/>
</dbReference>